<evidence type="ECO:0000313" key="1">
    <source>
        <dbReference type="EMBL" id="PZX42096.1"/>
    </source>
</evidence>
<protein>
    <submittedName>
        <fullName evidence="1">Nitrogen fixation protein FixH</fullName>
    </submittedName>
</protein>
<keyword evidence="2" id="KW-1185">Reference proteome</keyword>
<dbReference type="InterPro" id="IPR018037">
    <property type="entry name" value="FixH_proteobacterial"/>
</dbReference>
<dbReference type="Pfam" id="PF05751">
    <property type="entry name" value="FixH"/>
    <property type="match status" value="1"/>
</dbReference>
<sequence length="155" mass="16885">MTQNSGRKFQMTGRKVLIIAVSSFGVILAANLTLAYNAVSTFPGLEVDNSFVASQNFNQELAEQLALGWEVKATHEDGMLKLAITDADGPVRVAHLDAVLGAATHVRADQVPEFRFVDGAYRAPVDIGEGNWNIRLHAVAADGTEFRQRVVLHIR</sequence>
<dbReference type="Proteomes" id="UP000249364">
    <property type="component" value="Unassembled WGS sequence"/>
</dbReference>
<accession>A0A2W7Q325</accession>
<gene>
    <name evidence="1" type="ORF">LY56_02085</name>
</gene>
<name>A0A2W7Q325_9RHOB</name>
<comment type="caution">
    <text evidence="1">The sequence shown here is derived from an EMBL/GenBank/DDBJ whole genome shotgun (WGS) entry which is preliminary data.</text>
</comment>
<dbReference type="STRING" id="121821.GCA_001870675_00490"/>
<dbReference type="InterPro" id="IPR008620">
    <property type="entry name" value="FixH"/>
</dbReference>
<evidence type="ECO:0000313" key="2">
    <source>
        <dbReference type="Proteomes" id="UP000249364"/>
    </source>
</evidence>
<dbReference type="AlphaFoldDB" id="A0A2W7Q325"/>
<dbReference type="EMBL" id="QKZQ01000009">
    <property type="protein sequence ID" value="PZX42096.1"/>
    <property type="molecule type" value="Genomic_DNA"/>
</dbReference>
<reference evidence="1 2" key="1">
    <citation type="submission" date="2018-06" db="EMBL/GenBank/DDBJ databases">
        <title>Genomic Encyclopedia of Archaeal and Bacterial Type Strains, Phase II (KMG-II): from individual species to whole genera.</title>
        <authorList>
            <person name="Goeker M."/>
        </authorList>
    </citation>
    <scope>NUCLEOTIDE SEQUENCE [LARGE SCALE GENOMIC DNA]</scope>
    <source>
        <strain evidence="1 2">DSM 13087</strain>
    </source>
</reference>
<dbReference type="RefSeq" id="WP_071469352.1">
    <property type="nucleotide sequence ID" value="NZ_MEHT01000012.1"/>
</dbReference>
<dbReference type="PIRSF" id="PIRSF011386">
    <property type="entry name" value="FixH"/>
    <property type="match status" value="1"/>
</dbReference>
<organism evidence="1 2">
    <name type="scientific">Roseinatronobacter thiooxidans</name>
    <dbReference type="NCBI Taxonomy" id="121821"/>
    <lineage>
        <taxon>Bacteria</taxon>
        <taxon>Pseudomonadati</taxon>
        <taxon>Pseudomonadota</taxon>
        <taxon>Alphaproteobacteria</taxon>
        <taxon>Rhodobacterales</taxon>
        <taxon>Paracoccaceae</taxon>
        <taxon>Roseinatronobacter</taxon>
    </lineage>
</organism>
<dbReference type="OrthoDB" id="1495896at2"/>
<proteinExistence type="predicted"/>